<dbReference type="Proteomes" id="UP000886886">
    <property type="component" value="Unassembled WGS sequence"/>
</dbReference>
<dbReference type="Gene3D" id="3.40.50.300">
    <property type="entry name" value="P-loop containing nucleotide triphosphate hydrolases"/>
    <property type="match status" value="1"/>
</dbReference>
<dbReference type="Pfam" id="PF13189">
    <property type="entry name" value="Cytidylate_kin2"/>
    <property type="match status" value="1"/>
</dbReference>
<accession>A0A9D0ZVC1</accession>
<evidence type="ECO:0000313" key="2">
    <source>
        <dbReference type="Proteomes" id="UP000886886"/>
    </source>
</evidence>
<keyword evidence="1" id="KW-0418">Kinase</keyword>
<proteinExistence type="predicted"/>
<evidence type="ECO:0000313" key="1">
    <source>
        <dbReference type="EMBL" id="HIQ96085.1"/>
    </source>
</evidence>
<sequence length="210" mass="24125">MENIIITIARQFGSGGKTIGEMYAAKKGINCYSREILKMASEDSGINELLFHKADERVKGNALFGMAKRIYKGDLISPESDDFVSDRNLFNYQAKIIKQLAEQEPCVIVGRCADFILKDYPNVVSVFVHAPMDYCIQRGMERTIITSEKEMEKYIIKTDKHRGDYYHYYTGRAWNDARNYDLCLNSSKLGFDKCVEMIEEYVAIRFGKSN</sequence>
<reference evidence="1" key="1">
    <citation type="submission" date="2020-10" db="EMBL/GenBank/DDBJ databases">
        <authorList>
            <person name="Gilroy R."/>
        </authorList>
    </citation>
    <scope>NUCLEOTIDE SEQUENCE</scope>
    <source>
        <strain evidence="1">ChiSjej3B21-11622</strain>
    </source>
</reference>
<gene>
    <name evidence="1" type="ORF">IAB26_05950</name>
</gene>
<keyword evidence="1" id="KW-0808">Transferase</keyword>
<dbReference type="GO" id="GO:0016301">
    <property type="term" value="F:kinase activity"/>
    <property type="evidence" value="ECO:0007669"/>
    <property type="project" value="UniProtKB-KW"/>
</dbReference>
<organism evidence="1 2">
    <name type="scientific">Candidatus Limivivens merdigallinarum</name>
    <dbReference type="NCBI Taxonomy" id="2840859"/>
    <lineage>
        <taxon>Bacteria</taxon>
        <taxon>Bacillati</taxon>
        <taxon>Bacillota</taxon>
        <taxon>Clostridia</taxon>
        <taxon>Lachnospirales</taxon>
        <taxon>Lachnospiraceae</taxon>
        <taxon>Lachnospiraceae incertae sedis</taxon>
        <taxon>Candidatus Limivivens</taxon>
    </lineage>
</organism>
<protein>
    <submittedName>
        <fullName evidence="1">Cytidylate kinase-like family protein</fullName>
    </submittedName>
</protein>
<reference evidence="1" key="2">
    <citation type="journal article" date="2021" name="PeerJ">
        <title>Extensive microbial diversity within the chicken gut microbiome revealed by metagenomics and culture.</title>
        <authorList>
            <person name="Gilroy R."/>
            <person name="Ravi A."/>
            <person name="Getino M."/>
            <person name="Pursley I."/>
            <person name="Horton D.L."/>
            <person name="Alikhan N.F."/>
            <person name="Baker D."/>
            <person name="Gharbi K."/>
            <person name="Hall N."/>
            <person name="Watson M."/>
            <person name="Adriaenssens E.M."/>
            <person name="Foster-Nyarko E."/>
            <person name="Jarju S."/>
            <person name="Secka A."/>
            <person name="Antonio M."/>
            <person name="Oren A."/>
            <person name="Chaudhuri R.R."/>
            <person name="La Ragione R."/>
            <person name="Hildebrand F."/>
            <person name="Pallen M.J."/>
        </authorList>
    </citation>
    <scope>NUCLEOTIDE SEQUENCE</scope>
    <source>
        <strain evidence="1">ChiSjej3B21-11622</strain>
    </source>
</reference>
<dbReference type="AlphaFoldDB" id="A0A9D0ZVC1"/>
<name>A0A9D0ZVC1_9FIRM</name>
<dbReference type="InterPro" id="IPR027417">
    <property type="entry name" value="P-loop_NTPase"/>
</dbReference>
<dbReference type="EMBL" id="DVFT01000090">
    <property type="protein sequence ID" value="HIQ96085.1"/>
    <property type="molecule type" value="Genomic_DNA"/>
</dbReference>
<comment type="caution">
    <text evidence="1">The sequence shown here is derived from an EMBL/GenBank/DDBJ whole genome shotgun (WGS) entry which is preliminary data.</text>
</comment>
<dbReference type="SUPFAM" id="SSF52540">
    <property type="entry name" value="P-loop containing nucleoside triphosphate hydrolases"/>
    <property type="match status" value="1"/>
</dbReference>